<proteinExistence type="inferred from homology"/>
<dbReference type="AlphaFoldDB" id="A0A074L633"/>
<dbReference type="InterPro" id="IPR036291">
    <property type="entry name" value="NAD(P)-bd_dom_sf"/>
</dbReference>
<dbReference type="PANTHER" id="PTHR43318:SF1">
    <property type="entry name" value="POLYSACCHARIDE BIOSYNTHESIS PROTEIN EPSC-RELATED"/>
    <property type="match status" value="1"/>
</dbReference>
<feature type="domain" description="Polysaccharide biosynthesis protein CapD-like" evidence="3">
    <location>
        <begin position="291"/>
        <end position="580"/>
    </location>
</feature>
<gene>
    <name evidence="4" type="ORF">EL17_01790</name>
</gene>
<keyword evidence="5" id="KW-1185">Reference proteome</keyword>
<dbReference type="OrthoDB" id="9803111at2"/>
<sequence>MGFLQKINILPRWVIALLDGIVLSYAILLGFLLRFNFEIVHFNQVALVKGVVWFILTGCLSMIITKSYMGIVRHTSVRDGLILSKMIGINFLLLTGANIISYYLLDAGWIISFAVLMIASGIALFWLILYRMVIKELFGYIKKNEKDVTPIVVFGAGEAGILAQSIFANDNKVKKRVVAFLDDDINKAGKKLSGAKIYMGLQMLPEIVQKYNVQELVISVQKLSSNRKRQIIDECLSLGIHATIIPPVNEWINGSLMPNGIREVKIEDLLSRESIDLDNSRVKEDLFGKVVLVSGAAGSIGSELVQQIAHYQPEKVIMLDQSESALYNLQQEMNALNLPTQIVTLLGDIRKRKSIAKILTKYRPQIIYHAAAYKHVPMMEAYPEEAVKCNILGTKNLADLAVSNHVEKFVMISTDKAVNPTNVMGASKRIAEMYVQSLNDALEGTGAKRTKFVTTRFGNVLGSNGSVIPLFKNQIQRGGPVTVTHPDITRYFMTIPEACQLVLEAGVMGNGGEIFVFDMGEPVKIVDLAKKMIKLSGKVVDRDIKIEFSGLRQGEKLYEELLNVKEEVVSTHHPKIMIAKVSHVHFESIVTQIDAFKLLLKKNSDVALVSHMKTIVPEYISNASRFSFLDHLEVKH</sequence>
<feature type="transmembrane region" description="Helical" evidence="2">
    <location>
        <begin position="151"/>
        <end position="168"/>
    </location>
</feature>
<dbReference type="Proteomes" id="UP000027821">
    <property type="component" value="Unassembled WGS sequence"/>
</dbReference>
<dbReference type="CDD" id="cd05237">
    <property type="entry name" value="UDP_invert_4-6DH_SDR_e"/>
    <property type="match status" value="1"/>
</dbReference>
<dbReference type="SUPFAM" id="SSF51735">
    <property type="entry name" value="NAD(P)-binding Rossmann-fold domains"/>
    <property type="match status" value="1"/>
</dbReference>
<feature type="transmembrane region" description="Helical" evidence="2">
    <location>
        <begin position="110"/>
        <end position="130"/>
    </location>
</feature>
<feature type="transmembrane region" description="Helical" evidence="2">
    <location>
        <begin position="86"/>
        <end position="104"/>
    </location>
</feature>
<dbReference type="eggNOG" id="COG1086">
    <property type="taxonomic scope" value="Bacteria"/>
</dbReference>
<dbReference type="PANTHER" id="PTHR43318">
    <property type="entry name" value="UDP-N-ACETYLGLUCOSAMINE 4,6-DEHYDRATASE"/>
    <property type="match status" value="1"/>
</dbReference>
<evidence type="ECO:0000259" key="3">
    <source>
        <dbReference type="Pfam" id="PF02719"/>
    </source>
</evidence>
<dbReference type="InterPro" id="IPR003869">
    <property type="entry name" value="Polysac_CapD-like"/>
</dbReference>
<dbReference type="RefSeq" id="WP_035070007.1">
    <property type="nucleotide sequence ID" value="NZ_JMIH01000013.1"/>
</dbReference>
<evidence type="ECO:0000313" key="4">
    <source>
        <dbReference type="EMBL" id="KEO75298.1"/>
    </source>
</evidence>
<dbReference type="Gene3D" id="3.40.50.720">
    <property type="entry name" value="NAD(P)-binding Rossmann-like Domain"/>
    <property type="match status" value="2"/>
</dbReference>
<dbReference type="InterPro" id="IPR051203">
    <property type="entry name" value="Polysaccharide_Synthase-Rel"/>
</dbReference>
<evidence type="ECO:0000256" key="1">
    <source>
        <dbReference type="ARBA" id="ARBA00007430"/>
    </source>
</evidence>
<protein>
    <submittedName>
        <fullName evidence="4">Polysaccharide biosynthesis protein</fullName>
    </submittedName>
</protein>
<accession>A0A074L633</accession>
<keyword evidence="2" id="KW-1133">Transmembrane helix</keyword>
<keyword evidence="2" id="KW-0812">Transmembrane</keyword>
<feature type="transmembrane region" description="Helical" evidence="2">
    <location>
        <begin position="45"/>
        <end position="65"/>
    </location>
</feature>
<comment type="caution">
    <text evidence="4">The sequence shown here is derived from an EMBL/GenBank/DDBJ whole genome shotgun (WGS) entry which is preliminary data.</text>
</comment>
<name>A0A074L633_9BACT</name>
<dbReference type="SUPFAM" id="SSF53335">
    <property type="entry name" value="S-adenosyl-L-methionine-dependent methyltransferases"/>
    <property type="match status" value="1"/>
</dbReference>
<dbReference type="STRING" id="1048983.EL17_01790"/>
<reference evidence="4 5" key="1">
    <citation type="submission" date="2014-04" db="EMBL/GenBank/DDBJ databases">
        <title>Characterization and application of a salt tolerant electro-active bacterium.</title>
        <authorList>
            <person name="Yang L."/>
            <person name="Wei S."/>
            <person name="Tay Q.X.M."/>
        </authorList>
    </citation>
    <scope>NUCLEOTIDE SEQUENCE [LARGE SCALE GENOMIC DNA]</scope>
    <source>
        <strain evidence="4 5">LY1</strain>
    </source>
</reference>
<dbReference type="Pfam" id="PF02719">
    <property type="entry name" value="Polysacc_synt_2"/>
    <property type="match status" value="1"/>
</dbReference>
<keyword evidence="2" id="KW-0472">Membrane</keyword>
<organism evidence="4 5">
    <name type="scientific">Anditalea andensis</name>
    <dbReference type="NCBI Taxonomy" id="1048983"/>
    <lineage>
        <taxon>Bacteria</taxon>
        <taxon>Pseudomonadati</taxon>
        <taxon>Bacteroidota</taxon>
        <taxon>Cytophagia</taxon>
        <taxon>Cytophagales</taxon>
        <taxon>Cytophagaceae</taxon>
        <taxon>Anditalea</taxon>
    </lineage>
</organism>
<evidence type="ECO:0000256" key="2">
    <source>
        <dbReference type="SAM" id="Phobius"/>
    </source>
</evidence>
<comment type="similarity">
    <text evidence="1">Belongs to the polysaccharide synthase family.</text>
</comment>
<evidence type="ECO:0000313" key="5">
    <source>
        <dbReference type="Proteomes" id="UP000027821"/>
    </source>
</evidence>
<feature type="transmembrane region" description="Helical" evidence="2">
    <location>
        <begin position="12"/>
        <end position="33"/>
    </location>
</feature>
<dbReference type="EMBL" id="JMIH01000013">
    <property type="protein sequence ID" value="KEO75298.1"/>
    <property type="molecule type" value="Genomic_DNA"/>
</dbReference>
<dbReference type="InterPro" id="IPR029063">
    <property type="entry name" value="SAM-dependent_MTases_sf"/>
</dbReference>